<comment type="subcellular location">
    <subcellularLocation>
        <location evidence="1">Nucleus</location>
    </subcellularLocation>
</comment>
<dbReference type="InterPro" id="IPR040007">
    <property type="entry name" value="Tho2"/>
</dbReference>
<protein>
    <recommendedName>
        <fullName evidence="3">THO complex subunit 2</fullName>
    </recommendedName>
</protein>
<feature type="region of interest" description="Disordered" evidence="6">
    <location>
        <begin position="1"/>
        <end position="62"/>
    </location>
</feature>
<evidence type="ECO:0000256" key="2">
    <source>
        <dbReference type="ARBA" id="ARBA00007857"/>
    </source>
</evidence>
<accession>A0AAD8UR70</accession>
<evidence type="ECO:0000313" key="11">
    <source>
        <dbReference type="Proteomes" id="UP001230268"/>
    </source>
</evidence>
<evidence type="ECO:0000313" key="10">
    <source>
        <dbReference type="EMBL" id="KAK1444190.1"/>
    </source>
</evidence>
<dbReference type="PANTHER" id="PTHR21597">
    <property type="entry name" value="THO2 PROTEIN"/>
    <property type="match status" value="1"/>
</dbReference>
<feature type="compositionally biased region" description="Polar residues" evidence="6">
    <location>
        <begin position="421"/>
        <end position="433"/>
    </location>
</feature>
<evidence type="ECO:0000256" key="5">
    <source>
        <dbReference type="SAM" id="Coils"/>
    </source>
</evidence>
<keyword evidence="5" id="KW-0175">Coiled coil</keyword>
<dbReference type="PANTHER" id="PTHR21597:SF0">
    <property type="entry name" value="THO COMPLEX SUBUNIT 2"/>
    <property type="match status" value="1"/>
</dbReference>
<evidence type="ECO:0000256" key="3">
    <source>
        <dbReference type="ARBA" id="ARBA00019596"/>
    </source>
</evidence>
<evidence type="ECO:0000256" key="4">
    <source>
        <dbReference type="ARBA" id="ARBA00023242"/>
    </source>
</evidence>
<evidence type="ECO:0000259" key="8">
    <source>
        <dbReference type="Pfam" id="PF11732"/>
    </source>
</evidence>
<evidence type="ECO:0000256" key="6">
    <source>
        <dbReference type="SAM" id="MobiDB-lite"/>
    </source>
</evidence>
<dbReference type="GO" id="GO:0003729">
    <property type="term" value="F:mRNA binding"/>
    <property type="evidence" value="ECO:0007669"/>
    <property type="project" value="TreeGrafter"/>
</dbReference>
<feature type="domain" description="THO complex subunit 2 N-terminal" evidence="9">
    <location>
        <begin position="70"/>
        <end position="247"/>
    </location>
</feature>
<gene>
    <name evidence="10" type="ORF">BgAZ_100960</name>
</gene>
<keyword evidence="4" id="KW-0539">Nucleus</keyword>
<feature type="compositionally biased region" description="Polar residues" evidence="6">
    <location>
        <begin position="22"/>
        <end position="32"/>
    </location>
</feature>
<feature type="coiled-coil region" evidence="5">
    <location>
        <begin position="1088"/>
        <end position="1115"/>
    </location>
</feature>
<feature type="region of interest" description="Disordered" evidence="6">
    <location>
        <begin position="421"/>
        <end position="459"/>
    </location>
</feature>
<reference evidence="10" key="1">
    <citation type="submission" date="2023-08" db="EMBL/GenBank/DDBJ databases">
        <title>Draft sequence of the Babesia gibsoni genome.</title>
        <authorList>
            <person name="Yamagishi J.Y."/>
            <person name="Xuan X.X."/>
        </authorList>
    </citation>
    <scope>NUCLEOTIDE SEQUENCE</scope>
    <source>
        <strain evidence="10">Azabu</strain>
    </source>
</reference>
<comment type="similarity">
    <text evidence="2">Belongs to the THOC2 family.</text>
</comment>
<dbReference type="InterPro" id="IPR032302">
    <property type="entry name" value="THOC2_N"/>
</dbReference>
<dbReference type="Proteomes" id="UP001230268">
    <property type="component" value="Unassembled WGS sequence"/>
</dbReference>
<dbReference type="InterPro" id="IPR021726">
    <property type="entry name" value="THO_THOC2_N"/>
</dbReference>
<evidence type="ECO:0000259" key="7">
    <source>
        <dbReference type="Pfam" id="PF11262"/>
    </source>
</evidence>
<dbReference type="EMBL" id="JAVEPI010000001">
    <property type="protein sequence ID" value="KAK1444190.1"/>
    <property type="molecule type" value="Genomic_DNA"/>
</dbReference>
<keyword evidence="11" id="KW-1185">Reference proteome</keyword>
<evidence type="ECO:0000256" key="1">
    <source>
        <dbReference type="ARBA" id="ARBA00004123"/>
    </source>
</evidence>
<dbReference type="GO" id="GO:0000445">
    <property type="term" value="C:THO complex part of transcription export complex"/>
    <property type="evidence" value="ECO:0007669"/>
    <property type="project" value="TreeGrafter"/>
</dbReference>
<dbReference type="InterPro" id="IPR021418">
    <property type="entry name" value="THO_THOC2_C"/>
</dbReference>
<sequence length="1362" mass="154220">MEGKHNASARNRRESKRPAEEVNQSGRQTGSHQPGAKTPRHPGEPRNKSTTVKPSISPPDSLLASTNQLVKEFLTANTEEKQSVSLHQFVRNVASGKIPISTAVDAVREKFKGKTPNSSMIFRLLDVVGFMLESPNSRPHLEAFLTYMEDAGIVSIGEIVAVIDPNKLDECGFSTGLVTIAVRERTRNQYVLKAFSLWRECGMGYDLLQQIMYGQAWDPNSFEEMSRFRESVNAVAGKYSICPMRVLYELIAWCSWNDGEAITLLLDQYPVVKIEDVMRLMLSQYHALIKDYQMSKKQYWRVPKTIGVDFFRLFARLMLAGYFSLDGMYKYLDPPDAKLTGLVAHFMRVAKKAPIGLERKTPPVTHFISVTQCSSGETSLRTALRGLRRNRGRSFIILDSTSIHNARDAVNTRHGKLVEQANSKGSSLLPSHTSVDDGASNASPRDGKEGKTPSSTNDESAASKLLQASMYSEVVDVIKYDLLLSDNYAYVRDHIFALECDKFSLLRHLIDICEDLESPAWNITQQLLRHLQFTANFPIILHGNISLAMCRLMSRVVNKLMDKDLGHGINAITHLLELCGPILYLDLICFSKVLKFLEQALDEHIDVVCKIIWKYIFPSMALMLEGNCQLGARLWRILNKVPASKRYGVYHLYMTKVLGASSSQQVAWIYMVKAAHNGILVRTRSIFKRVTSAVSKAHRSAAVRSTFFTVSGMASVDPFAVSHTIISQCEMFDNLLAPLSETGKYFGHLTCDIFLFMLCLNQNQACFSSNSECDELGLSKRLSINAQLGAKFFRRHHSVDISPLLVGALTVLLRSMMINSLDIQMFHKDDSPEEYKGECYTYPLKAIKTRSSWSYPDDVSPAWLVLEYLSKLMEIAGGVPQLPEAHALTEDQLEAQAGGVLLRSEIMTQDPEDETCGTTSRESLAKSLLRPLFSHGFPLLAGKMRMEVLYDSDYRESVMLLCASVDRLQRFALQFSEFKENTDAIFHRFDTSQPPTHSFELPSFDEFRRFWEDGTAVYLATSVTNHPHPYDDGISESFFKKEFLEFIGSIHLTDIWVPMEQYDKTLQKINGWIKDGGSSHSSGFHRRMKKLRSRHAALEREMKQHMEHVEATKERFAEILKKGWLQPDAPIGPGITTAFIKQCIAPRILVNEAEALFCGRLVDLMLSNRVECFNFFDFCNSWSKMLMSMVRSCTEREAPLLAIFVNHMFSSIKKWCNNVKEFEEMVEGHPCYCTTFRFLPDKVLTHAQLVNGVRKWEGRILRSISYALELHMSDPDGGASKSNSKVPRPTWIDQKSAVVFLARCHEYFPLTTLSGRLVLSGLRAVTDNVQKNGWKDVYVAASTLIKTYEKYDREGRWLPDKK</sequence>
<dbReference type="GO" id="GO:0006406">
    <property type="term" value="P:mRNA export from nucleus"/>
    <property type="evidence" value="ECO:0007669"/>
    <property type="project" value="InterPro"/>
</dbReference>
<feature type="domain" description="THO complex subunitTHOC2 C-terminal" evidence="7">
    <location>
        <begin position="1041"/>
        <end position="1346"/>
    </location>
</feature>
<dbReference type="Pfam" id="PF16134">
    <property type="entry name" value="THOC2_N"/>
    <property type="match status" value="1"/>
</dbReference>
<dbReference type="Pfam" id="PF11732">
    <property type="entry name" value="Thoc2"/>
    <property type="match status" value="1"/>
</dbReference>
<dbReference type="GO" id="GO:0006397">
    <property type="term" value="P:mRNA processing"/>
    <property type="evidence" value="ECO:0007669"/>
    <property type="project" value="InterPro"/>
</dbReference>
<organism evidence="10 11">
    <name type="scientific">Babesia gibsoni</name>
    <dbReference type="NCBI Taxonomy" id="33632"/>
    <lineage>
        <taxon>Eukaryota</taxon>
        <taxon>Sar</taxon>
        <taxon>Alveolata</taxon>
        <taxon>Apicomplexa</taxon>
        <taxon>Aconoidasida</taxon>
        <taxon>Piroplasmida</taxon>
        <taxon>Babesiidae</taxon>
        <taxon>Babesia</taxon>
    </lineage>
</organism>
<name>A0AAD8UR70_BABGI</name>
<comment type="caution">
    <text evidence="10">The sequence shown here is derived from an EMBL/GenBank/DDBJ whole genome shotgun (WGS) entry which is preliminary data.</text>
</comment>
<dbReference type="Pfam" id="PF11262">
    <property type="entry name" value="Tho2"/>
    <property type="match status" value="1"/>
</dbReference>
<feature type="domain" description="THO complex subunitTHOC2 N-terminal" evidence="8">
    <location>
        <begin position="713"/>
        <end position="760"/>
    </location>
</feature>
<evidence type="ECO:0000259" key="9">
    <source>
        <dbReference type="Pfam" id="PF16134"/>
    </source>
</evidence>
<proteinExistence type="inferred from homology"/>